<name>D0GNZ0_9FUSO</name>
<dbReference type="Proteomes" id="UP000004226">
    <property type="component" value="Unassembled WGS sequence"/>
</dbReference>
<proteinExistence type="predicted"/>
<keyword evidence="2" id="KW-1185">Reference proteome</keyword>
<evidence type="ECO:0008006" key="3">
    <source>
        <dbReference type="Google" id="ProtNLM"/>
    </source>
</evidence>
<organism evidence="1 2">
    <name type="scientific">Pseudoleptotrichia goodfellowii F0264</name>
    <dbReference type="NCBI Taxonomy" id="596323"/>
    <lineage>
        <taxon>Bacteria</taxon>
        <taxon>Fusobacteriati</taxon>
        <taxon>Fusobacteriota</taxon>
        <taxon>Fusobacteriia</taxon>
        <taxon>Fusobacteriales</taxon>
        <taxon>Leptotrichiaceae</taxon>
        <taxon>Pseudoleptotrichia</taxon>
    </lineage>
</organism>
<sequence length="54" mass="6437">MKKIILCKKCRTKLGCFEFTKSLKFDIRCKKCKHQNIGIIIEHNKEKSVKQLKK</sequence>
<reference evidence="1 2" key="1">
    <citation type="submission" date="2009-10" db="EMBL/GenBank/DDBJ databases">
        <authorList>
            <person name="Harkins D.M."/>
            <person name="Madupu R."/>
            <person name="Durkin A.S."/>
            <person name="Torralba M."/>
            <person name="Methe B."/>
            <person name="Sutton G.G."/>
            <person name="Strausberg R.L."/>
            <person name="Nelson K.E."/>
        </authorList>
    </citation>
    <scope>NUCLEOTIDE SEQUENCE [LARGE SCALE GENOMIC DNA]</scope>
    <source>
        <strain evidence="1 2">F0264</strain>
    </source>
</reference>
<gene>
    <name evidence="1" type="ORF">HMPREF0554_0843</name>
</gene>
<comment type="caution">
    <text evidence="1">The sequence shown here is derived from an EMBL/GenBank/DDBJ whole genome shotgun (WGS) entry which is preliminary data.</text>
</comment>
<evidence type="ECO:0000313" key="1">
    <source>
        <dbReference type="EMBL" id="EEY34193.1"/>
    </source>
</evidence>
<evidence type="ECO:0000313" key="2">
    <source>
        <dbReference type="Proteomes" id="UP000004226"/>
    </source>
</evidence>
<dbReference type="AlphaFoldDB" id="D0GNZ0"/>
<dbReference type="EMBL" id="ADAD01000177">
    <property type="protein sequence ID" value="EEY34193.1"/>
    <property type="molecule type" value="Genomic_DNA"/>
</dbReference>
<protein>
    <recommendedName>
        <fullName evidence="3">Com family DNA-binding transcriptional regulator</fullName>
    </recommendedName>
</protein>
<accession>D0GNZ0</accession>